<keyword evidence="7" id="KW-1185">Reference proteome</keyword>
<evidence type="ECO:0000313" key="6">
    <source>
        <dbReference type="EMBL" id="SHE80874.1"/>
    </source>
</evidence>
<keyword evidence="6" id="KW-0413">Isomerase</keyword>
<dbReference type="InterPro" id="IPR042119">
    <property type="entry name" value="QueA_dom2"/>
</dbReference>
<protein>
    <recommendedName>
        <fullName evidence="5">S-adenosylmethionine:tRNA ribosyltransferase-isomerase</fullName>
        <ecNumber evidence="5">2.4.99.17</ecNumber>
    </recommendedName>
    <alternativeName>
        <fullName evidence="5">Queuosine biosynthesis protein QueA</fullName>
    </alternativeName>
</protein>
<evidence type="ECO:0000313" key="7">
    <source>
        <dbReference type="Proteomes" id="UP000184368"/>
    </source>
</evidence>
<evidence type="ECO:0000256" key="2">
    <source>
        <dbReference type="ARBA" id="ARBA00022679"/>
    </source>
</evidence>
<dbReference type="Proteomes" id="UP000184368">
    <property type="component" value="Unassembled WGS sequence"/>
</dbReference>
<organism evidence="6 7">
    <name type="scientific">Cnuella takakiae</name>
    <dbReference type="NCBI Taxonomy" id="1302690"/>
    <lineage>
        <taxon>Bacteria</taxon>
        <taxon>Pseudomonadati</taxon>
        <taxon>Bacteroidota</taxon>
        <taxon>Chitinophagia</taxon>
        <taxon>Chitinophagales</taxon>
        <taxon>Chitinophagaceae</taxon>
        <taxon>Cnuella</taxon>
    </lineage>
</organism>
<dbReference type="Gene3D" id="2.40.10.240">
    <property type="entry name" value="QueA-like"/>
    <property type="match status" value="1"/>
</dbReference>
<dbReference type="GO" id="GO:0005737">
    <property type="term" value="C:cytoplasm"/>
    <property type="evidence" value="ECO:0007669"/>
    <property type="project" value="UniProtKB-SubCell"/>
</dbReference>
<comment type="subunit">
    <text evidence="5">Monomer.</text>
</comment>
<keyword evidence="3 5" id="KW-0949">S-adenosyl-L-methionine</keyword>
<dbReference type="Gene3D" id="3.40.1780.10">
    <property type="entry name" value="QueA-like"/>
    <property type="match status" value="2"/>
</dbReference>
<comment type="similarity">
    <text evidence="5">Belongs to the QueA family.</text>
</comment>
<keyword evidence="1 5" id="KW-0963">Cytoplasm</keyword>
<dbReference type="InterPro" id="IPR042118">
    <property type="entry name" value="QueA_dom1"/>
</dbReference>
<dbReference type="PANTHER" id="PTHR30307:SF0">
    <property type="entry name" value="S-ADENOSYLMETHIONINE:TRNA RIBOSYLTRANSFERASE-ISOMERASE"/>
    <property type="match status" value="1"/>
</dbReference>
<name>A0A1M4WI32_9BACT</name>
<dbReference type="SUPFAM" id="SSF111337">
    <property type="entry name" value="QueA-like"/>
    <property type="match status" value="1"/>
</dbReference>
<dbReference type="AlphaFoldDB" id="A0A1M4WI32"/>
<dbReference type="GO" id="GO:0008616">
    <property type="term" value="P:tRNA queuosine(34) biosynthetic process"/>
    <property type="evidence" value="ECO:0007669"/>
    <property type="project" value="UniProtKB-UniRule"/>
</dbReference>
<comment type="catalytic activity">
    <reaction evidence="5">
        <text>7-aminomethyl-7-carbaguanosine(34) in tRNA + S-adenosyl-L-methionine = epoxyqueuosine(34) in tRNA + adenine + L-methionine + 2 H(+)</text>
        <dbReference type="Rhea" id="RHEA:32155"/>
        <dbReference type="Rhea" id="RHEA-COMP:10342"/>
        <dbReference type="Rhea" id="RHEA-COMP:18582"/>
        <dbReference type="ChEBI" id="CHEBI:15378"/>
        <dbReference type="ChEBI" id="CHEBI:16708"/>
        <dbReference type="ChEBI" id="CHEBI:57844"/>
        <dbReference type="ChEBI" id="CHEBI:59789"/>
        <dbReference type="ChEBI" id="CHEBI:82833"/>
        <dbReference type="ChEBI" id="CHEBI:194443"/>
        <dbReference type="EC" id="2.4.99.17"/>
    </reaction>
</comment>
<evidence type="ECO:0000256" key="1">
    <source>
        <dbReference type="ARBA" id="ARBA00022490"/>
    </source>
</evidence>
<dbReference type="STRING" id="1302690.BUE76_07215"/>
<comment type="pathway">
    <text evidence="5">tRNA modification; tRNA-queuosine biosynthesis.</text>
</comment>
<dbReference type="EMBL" id="FQUO01000003">
    <property type="protein sequence ID" value="SHE80874.1"/>
    <property type="molecule type" value="Genomic_DNA"/>
</dbReference>
<dbReference type="InterPro" id="IPR003699">
    <property type="entry name" value="QueA"/>
</dbReference>
<evidence type="ECO:0000256" key="5">
    <source>
        <dbReference type="HAMAP-Rule" id="MF_00113"/>
    </source>
</evidence>
<keyword evidence="4 5" id="KW-0671">Queuosine biosynthesis</keyword>
<keyword evidence="2 5" id="KW-0808">Transferase</keyword>
<comment type="function">
    <text evidence="5">Transfers and isomerizes the ribose moiety from AdoMet to the 7-aminomethyl group of 7-deazaguanine (preQ1-tRNA) to give epoxyqueuosine (oQ-tRNA).</text>
</comment>
<proteinExistence type="inferred from homology"/>
<sequence>MKQKPQEIKIADYTYELPNERIAAFPLPKRDDSKLLVYKSGRISDERFYQLPSQLPPNTTLVVNNTKVIEARVLFRKPSGGVIEIFCLEPHNTSMEMALQGGGVCSWNCLVGGASKWKPGQVLEKEVPGGGTLQAFYVSKEVDHFVIRFAWQPAHLPFADVLHQTGAIPLPPYIKRDAQTEDSTRYQTVFADKEGSVAAPTAALHFTDEVFSALAAKNIHTAPVTLHVGAGTFKPVKSETIGEHPMHAEHFQVSQHTLRKLIDSENIVAVGTTSLRTLESLHWIGIKLLNGAFLSNEEELELVQWECYELAAQTITYKESLQALLQHLEQKNQELLFCRTSLIIVPGYTFKSASAIVTNFHQPQSTLLLLVAAFVGPEWKKVYRHALDNEYRFLSYGDSSLLSRTPPLSP</sequence>
<comment type="subcellular location">
    <subcellularLocation>
        <location evidence="5">Cytoplasm</location>
    </subcellularLocation>
</comment>
<evidence type="ECO:0000256" key="3">
    <source>
        <dbReference type="ARBA" id="ARBA00022691"/>
    </source>
</evidence>
<dbReference type="HAMAP" id="MF_00113">
    <property type="entry name" value="QueA"/>
    <property type="match status" value="1"/>
</dbReference>
<dbReference type="OrthoDB" id="9805933at2"/>
<gene>
    <name evidence="5" type="primary">queA</name>
    <name evidence="6" type="ORF">SAMN05444008_10335</name>
</gene>
<dbReference type="InterPro" id="IPR036100">
    <property type="entry name" value="QueA_sf"/>
</dbReference>
<dbReference type="GO" id="GO:0051075">
    <property type="term" value="F:S-adenosylmethionine:tRNA ribosyltransferase-isomerase activity"/>
    <property type="evidence" value="ECO:0007669"/>
    <property type="project" value="UniProtKB-EC"/>
</dbReference>
<dbReference type="EC" id="2.4.99.17" evidence="5"/>
<evidence type="ECO:0000256" key="4">
    <source>
        <dbReference type="ARBA" id="ARBA00022785"/>
    </source>
</evidence>
<dbReference type="UniPathway" id="UPA00392"/>
<accession>A0A1M4WI32</accession>
<reference evidence="6 7" key="1">
    <citation type="submission" date="2016-11" db="EMBL/GenBank/DDBJ databases">
        <authorList>
            <person name="Jaros S."/>
            <person name="Januszkiewicz K."/>
            <person name="Wedrychowicz H."/>
        </authorList>
    </citation>
    <scope>NUCLEOTIDE SEQUENCE [LARGE SCALE GENOMIC DNA]</scope>
    <source>
        <strain evidence="6 7">DSM 26897</strain>
    </source>
</reference>
<dbReference type="RefSeq" id="WP_073040430.1">
    <property type="nucleotide sequence ID" value="NZ_FQUO01000003.1"/>
</dbReference>
<dbReference type="PANTHER" id="PTHR30307">
    <property type="entry name" value="S-ADENOSYLMETHIONINE:TRNA RIBOSYLTRANSFERASE-ISOMERASE"/>
    <property type="match status" value="1"/>
</dbReference>
<dbReference type="Pfam" id="PF02547">
    <property type="entry name" value="Queuosine_synth"/>
    <property type="match status" value="1"/>
</dbReference>